<dbReference type="Proteomes" id="UP000077315">
    <property type="component" value="Unassembled WGS sequence"/>
</dbReference>
<evidence type="ECO:0000256" key="6">
    <source>
        <dbReference type="ARBA" id="ARBA00022989"/>
    </source>
</evidence>
<dbReference type="EMBL" id="KV441002">
    <property type="protein sequence ID" value="OAD66520.1"/>
    <property type="molecule type" value="Genomic_DNA"/>
</dbReference>
<evidence type="ECO:0000256" key="10">
    <source>
        <dbReference type="RuleBase" id="RU000488"/>
    </source>
</evidence>
<dbReference type="PANTHER" id="PTHR45758:SF3">
    <property type="entry name" value="MITOCHONDRIAL SUBSTRATE CARRIER FAMILY PROTEIN E"/>
    <property type="match status" value="1"/>
</dbReference>
<sequence length="307" mass="33637">MMSIDGYSLLASSVAAIVARLCTHPIDTIKTRLQVAPPSNNISKNAWLKEVILQQSAQTPLRPASILSLYRGLPVTLLFSVPALSVYLSCYESTKTWLHINTTSMPRDAMINHVISGAVAELAAGTLFTPMEVLKNRLQTEQRKQKGTSASALAQIVWNKEGIRGFFRGYGMGLAVFMPHTVIYFVTYEKLKGQAAAMLKKDSDLGQFPFSVYLVCSGVASAAGIIVSTPLDVIKTRWQVSAAEEGTLFRKGPVAIACHLWLNEGGWRGFFRSLGARIAWGLPTTMISMSVFESLKDLRGRHLKNSV</sequence>
<dbReference type="Gene3D" id="1.50.40.10">
    <property type="entry name" value="Mitochondrial carrier domain"/>
    <property type="match status" value="1"/>
</dbReference>
<evidence type="ECO:0000256" key="7">
    <source>
        <dbReference type="ARBA" id="ARBA00023128"/>
    </source>
</evidence>
<feature type="transmembrane region" description="Helical" evidence="11">
    <location>
        <begin position="169"/>
        <end position="188"/>
    </location>
</feature>
<feature type="repeat" description="Solcar" evidence="9">
    <location>
        <begin position="108"/>
        <end position="194"/>
    </location>
</feature>
<keyword evidence="4 9" id="KW-0812">Transmembrane</keyword>
<keyword evidence="13" id="KW-1185">Reference proteome</keyword>
<feature type="repeat" description="Solcar" evidence="9">
    <location>
        <begin position="208"/>
        <end position="298"/>
    </location>
</feature>
<reference evidence="13" key="1">
    <citation type="submission" date="2015-06" db="EMBL/GenBank/DDBJ databases">
        <title>Expansion of signal transduction pathways in fungi by whole-genome duplication.</title>
        <authorList>
            <consortium name="DOE Joint Genome Institute"/>
            <person name="Corrochano L.M."/>
            <person name="Kuo A."/>
            <person name="Marcet-Houben M."/>
            <person name="Polaino S."/>
            <person name="Salamov A."/>
            <person name="Villalobos J.M."/>
            <person name="Alvarez M.I."/>
            <person name="Avalos J."/>
            <person name="Benito E.P."/>
            <person name="Benoit I."/>
            <person name="Burger G."/>
            <person name="Camino L.P."/>
            <person name="Canovas D."/>
            <person name="Cerda-Olmedo E."/>
            <person name="Cheng J.-F."/>
            <person name="Dominguez A."/>
            <person name="Elias M."/>
            <person name="Eslava A.P."/>
            <person name="Glaser F."/>
            <person name="Grimwood J."/>
            <person name="Gutierrez G."/>
            <person name="Heitman J."/>
            <person name="Henrissat B."/>
            <person name="Iturriaga E.A."/>
            <person name="Lang B.F."/>
            <person name="Lavin J.L."/>
            <person name="Lee S."/>
            <person name="Li W."/>
            <person name="Lindquist E."/>
            <person name="Lopez-Garcia S."/>
            <person name="Luque E.M."/>
            <person name="Marcos A.T."/>
            <person name="Martin J."/>
            <person name="McCluskey K."/>
            <person name="Medina H.R."/>
            <person name="Miralles-Duran A."/>
            <person name="Miyazaki A."/>
            <person name="Munoz-Torres E."/>
            <person name="Oguiza J.A."/>
            <person name="Ohm R."/>
            <person name="Olmedo M."/>
            <person name="Orejas M."/>
            <person name="Ortiz-Castellanos L."/>
            <person name="Pisabarro A.G."/>
            <person name="Rodriguez-Romero J."/>
            <person name="Ruiz-Herrera J."/>
            <person name="Ruiz-Vazquez R."/>
            <person name="Sanz C."/>
            <person name="Schackwitz W."/>
            <person name="Schmutz J."/>
            <person name="Shahriari M."/>
            <person name="Shelest E."/>
            <person name="Silva-Franco F."/>
            <person name="Soanes D."/>
            <person name="Syed K."/>
            <person name="Tagua V.G."/>
            <person name="Talbot N.J."/>
            <person name="Thon M."/>
            <person name="De vries R.P."/>
            <person name="Wiebenga A."/>
            <person name="Yadav J.S."/>
            <person name="Braun E.L."/>
            <person name="Baker S."/>
            <person name="Garre V."/>
            <person name="Horwitz B."/>
            <person name="Torres-Martinez S."/>
            <person name="Idnurm A."/>
            <person name="Herrera-Estrella A."/>
            <person name="Gabaldon T."/>
            <person name="Grigoriev I.V."/>
        </authorList>
    </citation>
    <scope>NUCLEOTIDE SEQUENCE [LARGE SCALE GENOMIC DNA]</scope>
    <source>
        <strain evidence="13">NRRL 1555(-)</strain>
    </source>
</reference>
<dbReference type="GO" id="GO:0031966">
    <property type="term" value="C:mitochondrial membrane"/>
    <property type="evidence" value="ECO:0007669"/>
    <property type="project" value="UniProtKB-SubCell"/>
</dbReference>
<dbReference type="PANTHER" id="PTHR45758">
    <property type="entry name" value="MITOFERRIN-1-RELATED"/>
    <property type="match status" value="1"/>
</dbReference>
<keyword evidence="6 11" id="KW-1133">Transmembrane helix</keyword>
<dbReference type="InParanoid" id="A0A163CYG5"/>
<name>A0A163CYG5_PHYB8</name>
<evidence type="ECO:0008006" key="14">
    <source>
        <dbReference type="Google" id="ProtNLM"/>
    </source>
</evidence>
<gene>
    <name evidence="12" type="ORF">PHYBLDRAFT_189272</name>
</gene>
<feature type="transmembrane region" description="Helical" evidence="11">
    <location>
        <begin position="69"/>
        <end position="89"/>
    </location>
</feature>
<feature type="transmembrane region" description="Helical" evidence="11">
    <location>
        <begin position="208"/>
        <end position="227"/>
    </location>
</feature>
<dbReference type="OrthoDB" id="250329at2759"/>
<keyword evidence="7" id="KW-0496">Mitochondrion</keyword>
<evidence type="ECO:0000256" key="4">
    <source>
        <dbReference type="ARBA" id="ARBA00022692"/>
    </source>
</evidence>
<dbReference type="SUPFAM" id="SSF103506">
    <property type="entry name" value="Mitochondrial carrier"/>
    <property type="match status" value="1"/>
</dbReference>
<evidence type="ECO:0000256" key="9">
    <source>
        <dbReference type="PROSITE-ProRule" id="PRU00282"/>
    </source>
</evidence>
<feature type="repeat" description="Solcar" evidence="9">
    <location>
        <begin position="7"/>
        <end position="97"/>
    </location>
</feature>
<protein>
    <recommendedName>
        <fullName evidence="14">Mitochondrial carrier protein</fullName>
    </recommendedName>
</protein>
<comment type="subcellular location">
    <subcellularLocation>
        <location evidence="1">Mitochondrion membrane</location>
        <topology evidence="1">Multi-pass membrane protein</topology>
    </subcellularLocation>
</comment>
<dbReference type="STRING" id="763407.A0A163CYG5"/>
<dbReference type="PROSITE" id="PS50920">
    <property type="entry name" value="SOLCAR"/>
    <property type="match status" value="3"/>
</dbReference>
<dbReference type="GeneID" id="29000538"/>
<evidence type="ECO:0000256" key="11">
    <source>
        <dbReference type="SAM" id="Phobius"/>
    </source>
</evidence>
<evidence type="ECO:0000256" key="1">
    <source>
        <dbReference type="ARBA" id="ARBA00004225"/>
    </source>
</evidence>
<keyword evidence="8 9" id="KW-0472">Membrane</keyword>
<dbReference type="PRINTS" id="PR00926">
    <property type="entry name" value="MITOCARRIER"/>
</dbReference>
<dbReference type="InterPro" id="IPR018108">
    <property type="entry name" value="MCP_transmembrane"/>
</dbReference>
<dbReference type="Pfam" id="PF00153">
    <property type="entry name" value="Mito_carr"/>
    <property type="match status" value="3"/>
</dbReference>
<dbReference type="AlphaFoldDB" id="A0A163CYG5"/>
<dbReference type="RefSeq" id="XP_018284560.1">
    <property type="nucleotide sequence ID" value="XM_018439632.1"/>
</dbReference>
<dbReference type="InterPro" id="IPR023395">
    <property type="entry name" value="MCP_dom_sf"/>
</dbReference>
<evidence type="ECO:0000256" key="5">
    <source>
        <dbReference type="ARBA" id="ARBA00022737"/>
    </source>
</evidence>
<dbReference type="VEuPathDB" id="FungiDB:PHYBLDRAFT_189272"/>
<evidence type="ECO:0000256" key="2">
    <source>
        <dbReference type="ARBA" id="ARBA00006375"/>
    </source>
</evidence>
<comment type="similarity">
    <text evidence="2 10">Belongs to the mitochondrial carrier (TC 2.A.29) family.</text>
</comment>
<proteinExistence type="inferred from homology"/>
<evidence type="ECO:0000256" key="3">
    <source>
        <dbReference type="ARBA" id="ARBA00022448"/>
    </source>
</evidence>
<evidence type="ECO:0000313" key="12">
    <source>
        <dbReference type="EMBL" id="OAD66520.1"/>
    </source>
</evidence>
<keyword evidence="5" id="KW-0677">Repeat</keyword>
<evidence type="ECO:0000256" key="8">
    <source>
        <dbReference type="ARBA" id="ARBA00023136"/>
    </source>
</evidence>
<evidence type="ECO:0000313" key="13">
    <source>
        <dbReference type="Proteomes" id="UP000077315"/>
    </source>
</evidence>
<organism evidence="12 13">
    <name type="scientific">Phycomyces blakesleeanus (strain ATCC 8743b / DSM 1359 / FGSC 10004 / NBRC 33097 / NRRL 1555)</name>
    <dbReference type="NCBI Taxonomy" id="763407"/>
    <lineage>
        <taxon>Eukaryota</taxon>
        <taxon>Fungi</taxon>
        <taxon>Fungi incertae sedis</taxon>
        <taxon>Mucoromycota</taxon>
        <taxon>Mucoromycotina</taxon>
        <taxon>Mucoromycetes</taxon>
        <taxon>Mucorales</taxon>
        <taxon>Phycomycetaceae</taxon>
        <taxon>Phycomyces</taxon>
    </lineage>
</organism>
<dbReference type="GO" id="GO:0005381">
    <property type="term" value="F:iron ion transmembrane transporter activity"/>
    <property type="evidence" value="ECO:0007669"/>
    <property type="project" value="UniProtKB-ARBA"/>
</dbReference>
<dbReference type="InterPro" id="IPR002067">
    <property type="entry name" value="MCP"/>
</dbReference>
<accession>A0A163CYG5</accession>
<keyword evidence="3 10" id="KW-0813">Transport</keyword>